<feature type="region of interest" description="Disordered" evidence="1">
    <location>
        <begin position="45"/>
        <end position="76"/>
    </location>
</feature>
<organism evidence="4 5">
    <name type="scientific">Phrynocephalus forsythii</name>
    <dbReference type="NCBI Taxonomy" id="171643"/>
    <lineage>
        <taxon>Eukaryota</taxon>
        <taxon>Metazoa</taxon>
        <taxon>Chordata</taxon>
        <taxon>Craniata</taxon>
        <taxon>Vertebrata</taxon>
        <taxon>Euteleostomi</taxon>
        <taxon>Lepidosauria</taxon>
        <taxon>Squamata</taxon>
        <taxon>Bifurcata</taxon>
        <taxon>Unidentata</taxon>
        <taxon>Episquamata</taxon>
        <taxon>Toxicofera</taxon>
        <taxon>Iguania</taxon>
        <taxon>Acrodonta</taxon>
        <taxon>Agamidae</taxon>
        <taxon>Agaminae</taxon>
        <taxon>Phrynocephalus</taxon>
    </lineage>
</organism>
<reference evidence="4" key="1">
    <citation type="journal article" date="2023" name="DNA Res.">
        <title>Chromosome-level genome assembly of Phrynocephalus forsythii using third-generation DNA sequencing and Hi-C analysis.</title>
        <authorList>
            <person name="Qi Y."/>
            <person name="Zhao W."/>
            <person name="Zhao Y."/>
            <person name="Niu C."/>
            <person name="Cao S."/>
            <person name="Zhang Y."/>
        </authorList>
    </citation>
    <scope>NUCLEOTIDE SEQUENCE</scope>
    <source>
        <tissue evidence="4">Muscle</tissue>
    </source>
</reference>
<accession>A0A9Q1AS13</accession>
<keyword evidence="5" id="KW-1185">Reference proteome</keyword>
<protein>
    <recommendedName>
        <fullName evidence="6">Transmembrane protein 154</fullName>
    </recommendedName>
</protein>
<evidence type="ECO:0000313" key="4">
    <source>
        <dbReference type="EMBL" id="KAJ7307552.1"/>
    </source>
</evidence>
<feature type="compositionally biased region" description="Low complexity" evidence="1">
    <location>
        <begin position="154"/>
        <end position="164"/>
    </location>
</feature>
<dbReference type="Proteomes" id="UP001142489">
    <property type="component" value="Unassembled WGS sequence"/>
</dbReference>
<name>A0A9Q1AS13_9SAUR</name>
<keyword evidence="2" id="KW-0472">Membrane</keyword>
<proteinExistence type="predicted"/>
<feature type="region of interest" description="Disordered" evidence="1">
    <location>
        <begin position="129"/>
        <end position="191"/>
    </location>
</feature>
<comment type="caution">
    <text evidence="4">The sequence shown here is derived from an EMBL/GenBank/DDBJ whole genome shotgun (WGS) entry which is preliminary data.</text>
</comment>
<evidence type="ECO:0000256" key="2">
    <source>
        <dbReference type="SAM" id="Phobius"/>
    </source>
</evidence>
<sequence length="191" mass="21182">MGRWWWWWWQRLWVVALLPLPALQADFVPIKHLNMTDAGALGTTALLGNGPTPNTPGPPSARGQETERTPLRTTEWSTVETKTNSPLLSPGSLAAIYLKYLIPSVVAVILLLFLFAMYRRKKAIRGSRSRTVSINESLDSDDDGYTAAARRSFPPEAFAPIPEETLQTTEALTSVKGPEIPETPDQLPSRE</sequence>
<feature type="chain" id="PRO_5040157371" description="Transmembrane protein 154" evidence="3">
    <location>
        <begin position="26"/>
        <end position="191"/>
    </location>
</feature>
<keyword evidence="2" id="KW-0812">Transmembrane</keyword>
<dbReference type="EMBL" id="JAPFRF010000019">
    <property type="protein sequence ID" value="KAJ7307552.1"/>
    <property type="molecule type" value="Genomic_DNA"/>
</dbReference>
<dbReference type="AlphaFoldDB" id="A0A9Q1AS13"/>
<evidence type="ECO:0000256" key="1">
    <source>
        <dbReference type="SAM" id="MobiDB-lite"/>
    </source>
</evidence>
<feature type="signal peptide" evidence="3">
    <location>
        <begin position="1"/>
        <end position="25"/>
    </location>
</feature>
<keyword evidence="3" id="KW-0732">Signal</keyword>
<feature type="transmembrane region" description="Helical" evidence="2">
    <location>
        <begin position="97"/>
        <end position="118"/>
    </location>
</feature>
<evidence type="ECO:0000256" key="3">
    <source>
        <dbReference type="SAM" id="SignalP"/>
    </source>
</evidence>
<keyword evidence="2" id="KW-1133">Transmembrane helix</keyword>
<evidence type="ECO:0000313" key="5">
    <source>
        <dbReference type="Proteomes" id="UP001142489"/>
    </source>
</evidence>
<gene>
    <name evidence="4" type="ORF">JRQ81_009577</name>
</gene>
<evidence type="ECO:0008006" key="6">
    <source>
        <dbReference type="Google" id="ProtNLM"/>
    </source>
</evidence>